<reference evidence="1" key="2">
    <citation type="journal article" date="2021" name="Genome Biol. Evol.">
        <title>Developing a high-quality reference genome for a parasitic bivalve with doubly uniparental inheritance (Bivalvia: Unionida).</title>
        <authorList>
            <person name="Smith C.H."/>
        </authorList>
    </citation>
    <scope>NUCLEOTIDE SEQUENCE</scope>
    <source>
        <strain evidence="1">CHS0354</strain>
        <tissue evidence="1">Mantle</tissue>
    </source>
</reference>
<keyword evidence="2" id="KW-1185">Reference proteome</keyword>
<comment type="caution">
    <text evidence="1">The sequence shown here is derived from an EMBL/GenBank/DDBJ whole genome shotgun (WGS) entry which is preliminary data.</text>
</comment>
<reference evidence="1" key="1">
    <citation type="journal article" date="2021" name="Genome Biol. Evol.">
        <title>A High-Quality Reference Genome for a Parasitic Bivalve with Doubly Uniparental Inheritance (Bivalvia: Unionida).</title>
        <authorList>
            <person name="Smith C.H."/>
        </authorList>
    </citation>
    <scope>NUCLEOTIDE SEQUENCE</scope>
    <source>
        <strain evidence="1">CHS0354</strain>
    </source>
</reference>
<dbReference type="AlphaFoldDB" id="A0AAE0SKX8"/>
<organism evidence="1 2">
    <name type="scientific">Potamilus streckersoni</name>
    <dbReference type="NCBI Taxonomy" id="2493646"/>
    <lineage>
        <taxon>Eukaryota</taxon>
        <taxon>Metazoa</taxon>
        <taxon>Spiralia</taxon>
        <taxon>Lophotrochozoa</taxon>
        <taxon>Mollusca</taxon>
        <taxon>Bivalvia</taxon>
        <taxon>Autobranchia</taxon>
        <taxon>Heteroconchia</taxon>
        <taxon>Palaeoheterodonta</taxon>
        <taxon>Unionida</taxon>
        <taxon>Unionoidea</taxon>
        <taxon>Unionidae</taxon>
        <taxon>Ambleminae</taxon>
        <taxon>Lampsilini</taxon>
        <taxon>Potamilus</taxon>
    </lineage>
</organism>
<accession>A0AAE0SKX8</accession>
<dbReference type="Proteomes" id="UP001195483">
    <property type="component" value="Unassembled WGS sequence"/>
</dbReference>
<sequence>MEAPVNDTPRRLPVFIWSTKHSYQPAYGHHTLVLCNDSTVLGESSVWVGFVYRIATEEAPKGRHKRNTTTKRPVILTMMNGKKKKLSATMTMMAMTNYNDGKEINEKRLNAKLRLFIADLAMARLFLTHALSFTGIALPSDTESKDK</sequence>
<protein>
    <submittedName>
        <fullName evidence="1">Uncharacterized protein</fullName>
    </submittedName>
</protein>
<evidence type="ECO:0000313" key="2">
    <source>
        <dbReference type="Proteomes" id="UP001195483"/>
    </source>
</evidence>
<evidence type="ECO:0000313" key="1">
    <source>
        <dbReference type="EMBL" id="KAK3593614.1"/>
    </source>
</evidence>
<gene>
    <name evidence="1" type="ORF">CHS0354_025502</name>
</gene>
<name>A0AAE0SKX8_9BIVA</name>
<dbReference type="EMBL" id="JAEAOA010001521">
    <property type="protein sequence ID" value="KAK3593614.1"/>
    <property type="molecule type" value="Genomic_DNA"/>
</dbReference>
<proteinExistence type="predicted"/>
<reference evidence="1" key="3">
    <citation type="submission" date="2023-05" db="EMBL/GenBank/DDBJ databases">
        <authorList>
            <person name="Smith C.H."/>
        </authorList>
    </citation>
    <scope>NUCLEOTIDE SEQUENCE</scope>
    <source>
        <strain evidence="1">CHS0354</strain>
        <tissue evidence="1">Mantle</tissue>
    </source>
</reference>